<dbReference type="Proteomes" id="UP000070433">
    <property type="component" value="Chromosome"/>
</dbReference>
<proteinExistence type="inferred from homology"/>
<dbReference type="EMBL" id="CP010951">
    <property type="protein sequence ID" value="AMO23217.1"/>
    <property type="molecule type" value="Genomic_DNA"/>
</dbReference>
<evidence type="ECO:0000256" key="1">
    <source>
        <dbReference type="ARBA" id="ARBA00006987"/>
    </source>
</evidence>
<dbReference type="PANTHER" id="PTHR42928">
    <property type="entry name" value="TRICARBOXYLATE-BINDING PROTEIN"/>
    <property type="match status" value="1"/>
</dbReference>
<dbReference type="AlphaFoldDB" id="A0A127JTD5"/>
<sequence length="350" mass="37887">MSRGRFNRSTSGDIAMKAAKISRAIMAAFGFTLAAASPAWAWEPSKPVEFVVPAGTGGGADQMARLIQGIIVKHKLMKESMVVVNKSGGAGAEGFLDIKNAKGDPHKIVITLSNLFTTPMATGVPFSWKDMTPVSMMALDQFVLWVNSSTPYKNAGEYVAAVKAAGPNKFKMGGTGSKQEDQIITVGLEKATGTKFIYVPYKGGGEVAVQLVGNHINSTVNNPIEAVAQWRSGSLRPLCVFDDERMPYKAKVTDTQSWNDIPTCKEAGVSTDYVMLRGIFMAPGVTPDQLSYYVDLMKKVRETPDWKEYMEKGAFNTTAMSGADFGKWLTAAEAQHRTLMTEAGFIAPKQ</sequence>
<protein>
    <submittedName>
        <fullName evidence="2">Tricarboxylate transporter</fullName>
    </submittedName>
</protein>
<dbReference type="CDD" id="cd07012">
    <property type="entry name" value="PBP2_Bug_TTT"/>
    <property type="match status" value="1"/>
</dbReference>
<dbReference type="Pfam" id="PF03401">
    <property type="entry name" value="TctC"/>
    <property type="match status" value="1"/>
</dbReference>
<dbReference type="PATRIC" id="fig|94132.3.peg.2106"/>
<dbReference type="PIRSF" id="PIRSF017082">
    <property type="entry name" value="YflP"/>
    <property type="match status" value="1"/>
</dbReference>
<gene>
    <name evidence="2" type="ORF">UC35_10340</name>
</gene>
<keyword evidence="3" id="KW-1185">Reference proteome</keyword>
<dbReference type="InterPro" id="IPR005064">
    <property type="entry name" value="BUG"/>
</dbReference>
<dbReference type="Gene3D" id="3.40.190.10">
    <property type="entry name" value="Periplasmic binding protein-like II"/>
    <property type="match status" value="1"/>
</dbReference>
<dbReference type="PANTHER" id="PTHR42928:SF1">
    <property type="entry name" value="BLR4371 PROTEIN"/>
    <property type="match status" value="1"/>
</dbReference>
<evidence type="ECO:0000313" key="2">
    <source>
        <dbReference type="EMBL" id="AMO23217.1"/>
    </source>
</evidence>
<dbReference type="InterPro" id="IPR042100">
    <property type="entry name" value="Bug_dom1"/>
</dbReference>
<name>A0A127JTD5_9BURK</name>
<reference evidence="2 3" key="1">
    <citation type="journal article" date="2014" name="Int. J. Syst. Evol. Microbiol.">
        <title>Ramlibacter solisilvae sp. nov., isolated from forest soil, and emended description of the genus Ramlibacter.</title>
        <authorList>
            <person name="Lee H.J."/>
            <person name="Lee S.H."/>
            <person name="Lee S.S."/>
            <person name="Lee J.S."/>
            <person name="Kim Y."/>
            <person name="Kim S.C."/>
            <person name="Jeon C.O."/>
        </authorList>
    </citation>
    <scope>NUCLEOTIDE SEQUENCE [LARGE SCALE GENOMIC DNA]</scope>
    <source>
        <strain evidence="2 3">5-10</strain>
    </source>
</reference>
<organism evidence="2 3">
    <name type="scientific">Ramlibacter tataouinensis</name>
    <dbReference type="NCBI Taxonomy" id="94132"/>
    <lineage>
        <taxon>Bacteria</taxon>
        <taxon>Pseudomonadati</taxon>
        <taxon>Pseudomonadota</taxon>
        <taxon>Betaproteobacteria</taxon>
        <taxon>Burkholderiales</taxon>
        <taxon>Comamonadaceae</taxon>
        <taxon>Ramlibacter</taxon>
    </lineage>
</organism>
<comment type="similarity">
    <text evidence="1">Belongs to the UPF0065 (bug) family.</text>
</comment>
<evidence type="ECO:0000313" key="3">
    <source>
        <dbReference type="Proteomes" id="UP000070433"/>
    </source>
</evidence>
<accession>A0A127JTD5</accession>
<dbReference type="OrthoDB" id="7246401at2"/>
<dbReference type="Gene3D" id="3.40.190.150">
    <property type="entry name" value="Bordetella uptake gene, domain 1"/>
    <property type="match status" value="1"/>
</dbReference>